<feature type="transmembrane region" description="Helical" evidence="7">
    <location>
        <begin position="146"/>
        <end position="171"/>
    </location>
</feature>
<evidence type="ECO:0000256" key="3">
    <source>
        <dbReference type="ARBA" id="ARBA00022475"/>
    </source>
</evidence>
<evidence type="ECO:0000259" key="8">
    <source>
        <dbReference type="PROSITE" id="PS50928"/>
    </source>
</evidence>
<dbReference type="GO" id="GO:0005886">
    <property type="term" value="C:plasma membrane"/>
    <property type="evidence" value="ECO:0007669"/>
    <property type="project" value="UniProtKB-SubCell"/>
</dbReference>
<keyword evidence="2 7" id="KW-0813">Transport</keyword>
<dbReference type="InterPro" id="IPR035906">
    <property type="entry name" value="MetI-like_sf"/>
</dbReference>
<name>A0A916YXN8_9BACL</name>
<evidence type="ECO:0000256" key="2">
    <source>
        <dbReference type="ARBA" id="ARBA00022448"/>
    </source>
</evidence>
<protein>
    <submittedName>
        <fullName evidence="9">ABC transporter permease</fullName>
    </submittedName>
</protein>
<evidence type="ECO:0000256" key="4">
    <source>
        <dbReference type="ARBA" id="ARBA00022692"/>
    </source>
</evidence>
<dbReference type="Gene3D" id="1.10.3720.10">
    <property type="entry name" value="MetI-like"/>
    <property type="match status" value="1"/>
</dbReference>
<feature type="transmembrane region" description="Helical" evidence="7">
    <location>
        <begin position="177"/>
        <end position="199"/>
    </location>
</feature>
<dbReference type="GO" id="GO:0055085">
    <property type="term" value="P:transmembrane transport"/>
    <property type="evidence" value="ECO:0007669"/>
    <property type="project" value="InterPro"/>
</dbReference>
<dbReference type="Proteomes" id="UP000612456">
    <property type="component" value="Unassembled WGS sequence"/>
</dbReference>
<feature type="domain" description="ABC transmembrane type-1" evidence="8">
    <location>
        <begin position="109"/>
        <end position="314"/>
    </location>
</feature>
<evidence type="ECO:0000313" key="9">
    <source>
        <dbReference type="EMBL" id="GGD66221.1"/>
    </source>
</evidence>
<keyword evidence="4 7" id="KW-0812">Transmembrane</keyword>
<organism evidence="9 10">
    <name type="scientific">Paenibacillus nasutitermitis</name>
    <dbReference type="NCBI Taxonomy" id="1652958"/>
    <lineage>
        <taxon>Bacteria</taxon>
        <taxon>Bacillati</taxon>
        <taxon>Bacillota</taxon>
        <taxon>Bacilli</taxon>
        <taxon>Bacillales</taxon>
        <taxon>Paenibacillaceae</taxon>
        <taxon>Paenibacillus</taxon>
    </lineage>
</organism>
<proteinExistence type="inferred from homology"/>
<dbReference type="PANTHER" id="PTHR43744:SF8">
    <property type="entry name" value="SN-GLYCEROL-3-PHOSPHATE TRANSPORT SYSTEM PERMEASE PROTEIN UGPE"/>
    <property type="match status" value="1"/>
</dbReference>
<keyword evidence="10" id="KW-1185">Reference proteome</keyword>
<feature type="transmembrane region" description="Helical" evidence="7">
    <location>
        <begin position="297"/>
        <end position="314"/>
    </location>
</feature>
<comment type="similarity">
    <text evidence="7">Belongs to the binding-protein-dependent transport system permease family.</text>
</comment>
<comment type="caution">
    <text evidence="9">The sequence shown here is derived from an EMBL/GenBank/DDBJ whole genome shotgun (WGS) entry which is preliminary data.</text>
</comment>
<evidence type="ECO:0000313" key="10">
    <source>
        <dbReference type="Proteomes" id="UP000612456"/>
    </source>
</evidence>
<feature type="transmembrane region" description="Helical" evidence="7">
    <location>
        <begin position="109"/>
        <end position="134"/>
    </location>
</feature>
<dbReference type="InterPro" id="IPR000515">
    <property type="entry name" value="MetI-like"/>
</dbReference>
<dbReference type="Pfam" id="PF00528">
    <property type="entry name" value="BPD_transp_1"/>
    <property type="match status" value="1"/>
</dbReference>
<dbReference type="EMBL" id="BMHP01000002">
    <property type="protein sequence ID" value="GGD66221.1"/>
    <property type="molecule type" value="Genomic_DNA"/>
</dbReference>
<dbReference type="CDD" id="cd06261">
    <property type="entry name" value="TM_PBP2"/>
    <property type="match status" value="1"/>
</dbReference>
<reference evidence="9" key="2">
    <citation type="submission" date="2020-09" db="EMBL/GenBank/DDBJ databases">
        <authorList>
            <person name="Sun Q."/>
            <person name="Zhou Y."/>
        </authorList>
    </citation>
    <scope>NUCLEOTIDE SEQUENCE</scope>
    <source>
        <strain evidence="9">CGMCC 1.15178</strain>
    </source>
</reference>
<comment type="subcellular location">
    <subcellularLocation>
        <location evidence="1 7">Cell membrane</location>
        <topology evidence="1 7">Multi-pass membrane protein</topology>
    </subcellularLocation>
</comment>
<accession>A0A916YXN8</accession>
<keyword evidence="6 7" id="KW-0472">Membrane</keyword>
<gene>
    <name evidence="9" type="ORF">GCM10010911_24980</name>
</gene>
<feature type="transmembrane region" description="Helical" evidence="7">
    <location>
        <begin position="232"/>
        <end position="249"/>
    </location>
</feature>
<sequence length="329" mass="37182">MSTKQNTVKNKWALKRGPGLKQGIAKSANRVRYLLLGREINNGLVFKLFLYAIFLSTSYIYIQPVLRMIVKMVMSGKDLIDPTVTWIPSALYFGHLADAWEVLHYEQSVVISIVVALLVAVFHCVSCGFAGYAFARLEFPFKRIAFFLLLVAFIIPPQVVVLPSIIAYRALGLDNSLVSLVIPALFGFGVKGSLFVIIYRQFFMTQPRELEEAARIDGASAIRFYLKVMFPLARPAIIVVFLFSFVWTWNDTYMPRMYLGGAEDVPLAMQMSRLGQELDNLMLTAELPAYMAEPIKMAASFLTILPPLLIYLFAQRYFVESVERTGLVE</sequence>
<evidence type="ECO:0000256" key="5">
    <source>
        <dbReference type="ARBA" id="ARBA00022989"/>
    </source>
</evidence>
<feature type="transmembrane region" description="Helical" evidence="7">
    <location>
        <begin position="44"/>
        <end position="62"/>
    </location>
</feature>
<dbReference type="AlphaFoldDB" id="A0A916YXN8"/>
<dbReference type="PANTHER" id="PTHR43744">
    <property type="entry name" value="ABC TRANSPORTER PERMEASE PROTEIN MG189-RELATED-RELATED"/>
    <property type="match status" value="1"/>
</dbReference>
<keyword evidence="3" id="KW-1003">Cell membrane</keyword>
<evidence type="ECO:0000256" key="1">
    <source>
        <dbReference type="ARBA" id="ARBA00004651"/>
    </source>
</evidence>
<dbReference type="SUPFAM" id="SSF161098">
    <property type="entry name" value="MetI-like"/>
    <property type="match status" value="1"/>
</dbReference>
<evidence type="ECO:0000256" key="7">
    <source>
        <dbReference type="RuleBase" id="RU363032"/>
    </source>
</evidence>
<evidence type="ECO:0000256" key="6">
    <source>
        <dbReference type="ARBA" id="ARBA00023136"/>
    </source>
</evidence>
<keyword evidence="5 7" id="KW-1133">Transmembrane helix</keyword>
<dbReference type="PROSITE" id="PS50928">
    <property type="entry name" value="ABC_TM1"/>
    <property type="match status" value="1"/>
</dbReference>
<reference evidence="9" key="1">
    <citation type="journal article" date="2014" name="Int. J. Syst. Evol. Microbiol.">
        <title>Complete genome sequence of Corynebacterium casei LMG S-19264T (=DSM 44701T), isolated from a smear-ripened cheese.</title>
        <authorList>
            <consortium name="US DOE Joint Genome Institute (JGI-PGF)"/>
            <person name="Walter F."/>
            <person name="Albersmeier A."/>
            <person name="Kalinowski J."/>
            <person name="Ruckert C."/>
        </authorList>
    </citation>
    <scope>NUCLEOTIDE SEQUENCE</scope>
    <source>
        <strain evidence="9">CGMCC 1.15178</strain>
    </source>
</reference>
<dbReference type="RefSeq" id="WP_188992296.1">
    <property type="nucleotide sequence ID" value="NZ_BMHP01000002.1"/>
</dbReference>